<dbReference type="EMBL" id="BPQB01000029">
    <property type="protein sequence ID" value="GJE92888.1"/>
    <property type="molecule type" value="Genomic_DNA"/>
</dbReference>
<evidence type="ECO:0000313" key="3">
    <source>
        <dbReference type="Proteomes" id="UP000703269"/>
    </source>
</evidence>
<protein>
    <recommendedName>
        <fullName evidence="1">DUF6741 domain-containing protein</fullName>
    </recommendedName>
</protein>
<dbReference type="Proteomes" id="UP000703269">
    <property type="component" value="Unassembled WGS sequence"/>
</dbReference>
<dbReference type="InterPro" id="IPR046629">
    <property type="entry name" value="DUF6741"/>
</dbReference>
<dbReference type="OrthoDB" id="2799313at2759"/>
<comment type="caution">
    <text evidence="2">The sequence shown here is derived from an EMBL/GenBank/DDBJ whole genome shotgun (WGS) entry which is preliminary data.</text>
</comment>
<accession>A0A9P3GDH2</accession>
<dbReference type="Pfam" id="PF20526">
    <property type="entry name" value="DUF6741"/>
    <property type="match status" value="1"/>
</dbReference>
<evidence type="ECO:0000259" key="1">
    <source>
        <dbReference type="Pfam" id="PF20526"/>
    </source>
</evidence>
<organism evidence="2 3">
    <name type="scientific">Phanerochaete sordida</name>
    <dbReference type="NCBI Taxonomy" id="48140"/>
    <lineage>
        <taxon>Eukaryota</taxon>
        <taxon>Fungi</taxon>
        <taxon>Dikarya</taxon>
        <taxon>Basidiomycota</taxon>
        <taxon>Agaricomycotina</taxon>
        <taxon>Agaricomycetes</taxon>
        <taxon>Polyporales</taxon>
        <taxon>Phanerochaetaceae</taxon>
        <taxon>Phanerochaete</taxon>
    </lineage>
</organism>
<keyword evidence="3" id="KW-1185">Reference proteome</keyword>
<dbReference type="AlphaFoldDB" id="A0A9P3GDH2"/>
<sequence length="165" mass="18499">MQAPVYHNQLPIALSPGVMVIPQKIYTERSGLFETPASVVFPVPVNLQYAAARAYANEPAFQARVATSAADRLKFTLRIEWPGYRPWNSAIQGRERDNGADPVHLWVLVERIANAVKKFLHENKEHEPPVNGLDVKDISLDRLVLLELRQVSAGSWQPVLALQVQ</sequence>
<reference evidence="2 3" key="1">
    <citation type="submission" date="2021-08" db="EMBL/GenBank/DDBJ databases">
        <title>Draft Genome Sequence of Phanerochaete sordida strain YK-624.</title>
        <authorList>
            <person name="Mori T."/>
            <person name="Dohra H."/>
            <person name="Suzuki T."/>
            <person name="Kawagishi H."/>
            <person name="Hirai H."/>
        </authorList>
    </citation>
    <scope>NUCLEOTIDE SEQUENCE [LARGE SCALE GENOMIC DNA]</scope>
    <source>
        <strain evidence="2 3">YK-624</strain>
    </source>
</reference>
<gene>
    <name evidence="2" type="ORF">PsYK624_090460</name>
</gene>
<feature type="domain" description="DUF6741" evidence="1">
    <location>
        <begin position="67"/>
        <end position="161"/>
    </location>
</feature>
<evidence type="ECO:0000313" key="2">
    <source>
        <dbReference type="EMBL" id="GJE92888.1"/>
    </source>
</evidence>
<name>A0A9P3GDH2_9APHY</name>
<proteinExistence type="predicted"/>